<dbReference type="KEGG" id="vg:2943308"/>
<evidence type="ECO:0000313" key="2">
    <source>
        <dbReference type="Proteomes" id="UP000217264"/>
    </source>
</evidence>
<accession>Q6JGV5</accession>
<protein>
    <submittedName>
        <fullName evidence="1">p28</fullName>
    </submittedName>
</protein>
<reference evidence="1 2" key="1">
    <citation type="journal article" date="2004" name="Plant Dis.">
        <title>Identification and detection of a virus associated with strawberry pallidosis disease.</title>
        <authorList>
            <person name="Tzanetakis I.E."/>
            <person name="Halgren A.B."/>
            <person name="Keller K.E."/>
            <person name="Hokanson S.C."/>
            <person name="Maas J.L."/>
            <person name="McCarthy P.L."/>
            <person name="Martin R.R."/>
        </authorList>
    </citation>
    <scope>NUCLEOTIDE SEQUENCE [LARGE SCALE GENOMIC DNA]</scope>
    <source>
        <strain evidence="1">M1</strain>
    </source>
</reference>
<dbReference type="RefSeq" id="YP_025091.1">
    <property type="nucleotide sequence ID" value="NC_005896.2"/>
</dbReference>
<name>Q6JGV5_9CLOS</name>
<sequence>MTSSFHDLTTSDFQISNPVQNERGIISDNINFIINIVENATSYTNAELEHAKLCCQALLTFSNQNNFKVSLFGKNSKIYNALRNSSHSDEEIERCKDYYFPTLRSFDVIDVIELMQDFFAVLEFLINMRKGYFDFIDVTNLFHHYNIYDSKSLNSAVAKHIEANVSLGYYTKLKIALNLSDDFEVKNLIIKYKKFSKNNESKKLAMLKLLNESLIFKITFTFSHVGLEINSISSPRQAF</sequence>
<proteinExistence type="predicted"/>
<keyword evidence="2" id="KW-1185">Reference proteome</keyword>
<dbReference type="Proteomes" id="UP000217264">
    <property type="component" value="Genome"/>
</dbReference>
<dbReference type="EMBL" id="AY488138">
    <property type="protein sequence ID" value="AAS79682.1"/>
    <property type="molecule type" value="Genomic_RNA"/>
</dbReference>
<reference evidence="1 2" key="2">
    <citation type="journal article" date="2005" name="Arch. Virol.">
        <title>Nucleotide sequence, genome organization and phylogenetic analysis of Strawberry pallidosis associated virus, a new member of the genus Crinivirus.</title>
        <authorList>
            <person name="Tzanetakis I.E."/>
            <person name="Reed J."/>
            <person name="Martin R.R."/>
        </authorList>
    </citation>
    <scope>NUCLEOTIDE SEQUENCE [LARGE SCALE GENOMIC DNA]</scope>
    <source>
        <strain evidence="1">M1</strain>
    </source>
</reference>
<dbReference type="GeneID" id="2943308"/>
<organism evidence="1 2">
    <name type="scientific">Strawberry pallidosis-associated virus</name>
    <dbReference type="NCBI Taxonomy" id="227507"/>
    <lineage>
        <taxon>Viruses</taxon>
        <taxon>Riboviria</taxon>
        <taxon>Orthornavirae</taxon>
        <taxon>Kitrinoviricota</taxon>
        <taxon>Alsuviricetes</taxon>
        <taxon>Martellivirales</taxon>
        <taxon>Closteroviridae</taxon>
        <taxon>Crinivirus</taxon>
        <taxon>Crinivirus palidofragariae</taxon>
    </lineage>
</organism>
<evidence type="ECO:0000313" key="1">
    <source>
        <dbReference type="EMBL" id="AAS79682.1"/>
    </source>
</evidence>
<dbReference type="OrthoDB" id="35644at10239"/>